<evidence type="ECO:0000259" key="1">
    <source>
        <dbReference type="Pfam" id="PF13936"/>
    </source>
</evidence>
<comment type="caution">
    <text evidence="2">The sequence shown here is derived from an EMBL/GenBank/DDBJ whole genome shotgun (WGS) entry which is preliminary data.</text>
</comment>
<dbReference type="EMBL" id="MSKS01000027">
    <property type="protein sequence ID" value="OLO68713.1"/>
    <property type="molecule type" value="Genomic_DNA"/>
</dbReference>
<evidence type="ECO:0000313" key="3">
    <source>
        <dbReference type="Proteomes" id="UP000185963"/>
    </source>
</evidence>
<gene>
    <name evidence="2" type="ORF">BKH20_08850</name>
</gene>
<protein>
    <recommendedName>
        <fullName evidence="1">Transposase IS30-like HTH domain-containing protein</fullName>
    </recommendedName>
</protein>
<name>A0A1Q8WMR1_9ACTO</name>
<dbReference type="PANTHER" id="PTHR10948">
    <property type="entry name" value="TRANSPOSASE"/>
    <property type="match status" value="1"/>
</dbReference>
<dbReference type="PANTHER" id="PTHR10948:SF23">
    <property type="entry name" value="TRANSPOSASE INSI FOR INSERTION SEQUENCE ELEMENT IS30A-RELATED"/>
    <property type="match status" value="1"/>
</dbReference>
<dbReference type="Proteomes" id="UP000185963">
    <property type="component" value="Unassembled WGS sequence"/>
</dbReference>
<dbReference type="GO" id="GO:0032196">
    <property type="term" value="P:transposition"/>
    <property type="evidence" value="ECO:0007669"/>
    <property type="project" value="TreeGrafter"/>
</dbReference>
<dbReference type="GO" id="GO:0004803">
    <property type="term" value="F:transposase activity"/>
    <property type="evidence" value="ECO:0007669"/>
    <property type="project" value="TreeGrafter"/>
</dbReference>
<dbReference type="InterPro" id="IPR025246">
    <property type="entry name" value="IS30-like_HTH"/>
</dbReference>
<proteinExistence type="predicted"/>
<accession>A0A1Q8WMR1</accession>
<feature type="domain" description="Transposase IS30-like HTH" evidence="1">
    <location>
        <begin position="85"/>
        <end position="128"/>
    </location>
</feature>
<dbReference type="AlphaFoldDB" id="A0A1Q8WMR1"/>
<sequence length="234" mass="25235">MELVGGRRGGTAQSDQARRAKVVQAVLAGASLTRAAAAAGVSRDAARRYWHDQAVEDAASASGRSPRRRGCEGWSASACAGRVGRGQRVSDAERVLIAQGRARGESAAAIARALGRCRQTVWREIARNTGSDGVYRAPGASAAAQERLARPKTRRLDADPVLRAEVVALLEDGASPRQISARLRWAHPDNESMRISHEQIYQALYVQGAGSLRQQLRVDKALRSGRTRRLPRSP</sequence>
<dbReference type="Pfam" id="PF13936">
    <property type="entry name" value="HTH_38"/>
    <property type="match status" value="1"/>
</dbReference>
<reference evidence="2 3" key="1">
    <citation type="submission" date="2016-12" db="EMBL/GenBank/DDBJ databases">
        <title>Genomic comparison of strains in the 'Actinomyces naeslundii' group.</title>
        <authorList>
            <person name="Mughal S.R."/>
            <person name="Do T."/>
            <person name="Gilbert S.C."/>
            <person name="Witherden E.A."/>
            <person name="Didelot X."/>
            <person name="Beighton D."/>
        </authorList>
    </citation>
    <scope>NUCLEOTIDE SEQUENCE [LARGE SCALE GENOMIC DNA]</scope>
    <source>
        <strain evidence="2 3">WE8B-23</strain>
    </source>
</reference>
<dbReference type="InterPro" id="IPR051917">
    <property type="entry name" value="Transposase-Integrase"/>
</dbReference>
<dbReference type="GO" id="GO:0005829">
    <property type="term" value="C:cytosol"/>
    <property type="evidence" value="ECO:0007669"/>
    <property type="project" value="TreeGrafter"/>
</dbReference>
<feature type="non-terminal residue" evidence="2">
    <location>
        <position position="234"/>
    </location>
</feature>
<evidence type="ECO:0000313" key="2">
    <source>
        <dbReference type="EMBL" id="OLO68713.1"/>
    </source>
</evidence>
<organism evidence="2 3">
    <name type="scientific">Actinomyces oris</name>
    <dbReference type="NCBI Taxonomy" id="544580"/>
    <lineage>
        <taxon>Bacteria</taxon>
        <taxon>Bacillati</taxon>
        <taxon>Actinomycetota</taxon>
        <taxon>Actinomycetes</taxon>
        <taxon>Actinomycetales</taxon>
        <taxon>Actinomycetaceae</taxon>
        <taxon>Actinomyces</taxon>
    </lineage>
</organism>